<organism evidence="2 3">
    <name type="scientific">Bacillus salitolerans</name>
    <dbReference type="NCBI Taxonomy" id="1437434"/>
    <lineage>
        <taxon>Bacteria</taxon>
        <taxon>Bacillati</taxon>
        <taxon>Bacillota</taxon>
        <taxon>Bacilli</taxon>
        <taxon>Bacillales</taxon>
        <taxon>Bacillaceae</taxon>
        <taxon>Bacillus</taxon>
    </lineage>
</organism>
<gene>
    <name evidence="2" type="ORF">ACFSCX_21770</name>
</gene>
<dbReference type="InterPro" id="IPR027393">
    <property type="entry name" value="Virus_scaffolding_prot_C"/>
</dbReference>
<dbReference type="RefSeq" id="WP_377930367.1">
    <property type="nucleotide sequence ID" value="NZ_JBHUEM010000052.1"/>
</dbReference>
<evidence type="ECO:0000259" key="1">
    <source>
        <dbReference type="SMART" id="SM00914"/>
    </source>
</evidence>
<dbReference type="SMART" id="SM00914">
    <property type="entry name" value="IDEAL"/>
    <property type="match status" value="1"/>
</dbReference>
<name>A0ABW4LVN5_9BACI</name>
<keyword evidence="3" id="KW-1185">Reference proteome</keyword>
<dbReference type="Gene3D" id="4.10.810.10">
    <property type="entry name" value="Virus Scaffolding Protein, Chain A"/>
    <property type="match status" value="1"/>
</dbReference>
<evidence type="ECO:0000313" key="2">
    <source>
        <dbReference type="EMBL" id="MFD1739143.1"/>
    </source>
</evidence>
<dbReference type="InterPro" id="IPR014957">
    <property type="entry name" value="IDEAL_dom"/>
</dbReference>
<feature type="domain" description="IDEAL" evidence="1">
    <location>
        <begin position="32"/>
        <end position="68"/>
    </location>
</feature>
<evidence type="ECO:0000313" key="3">
    <source>
        <dbReference type="Proteomes" id="UP001597214"/>
    </source>
</evidence>
<protein>
    <submittedName>
        <fullName evidence="2">IDEAL domain-containing protein</fullName>
    </submittedName>
</protein>
<reference evidence="3" key="1">
    <citation type="journal article" date="2019" name="Int. J. Syst. Evol. Microbiol.">
        <title>The Global Catalogue of Microorganisms (GCM) 10K type strain sequencing project: providing services to taxonomists for standard genome sequencing and annotation.</title>
        <authorList>
            <consortium name="The Broad Institute Genomics Platform"/>
            <consortium name="The Broad Institute Genome Sequencing Center for Infectious Disease"/>
            <person name="Wu L."/>
            <person name="Ma J."/>
        </authorList>
    </citation>
    <scope>NUCLEOTIDE SEQUENCE [LARGE SCALE GENOMIC DNA]</scope>
    <source>
        <strain evidence="3">CCUG 49339</strain>
    </source>
</reference>
<dbReference type="Proteomes" id="UP001597214">
    <property type="component" value="Unassembled WGS sequence"/>
</dbReference>
<sequence>MKKGKSYTELMKSAARKRLEVQESRNFYVDMILDEIIFNSKAKKLNKEIDVALDNRDLKTFYKLSNEYKQLMKHA</sequence>
<proteinExistence type="predicted"/>
<accession>A0ABW4LVN5</accession>
<dbReference type="EMBL" id="JBHUEM010000052">
    <property type="protein sequence ID" value="MFD1739143.1"/>
    <property type="molecule type" value="Genomic_DNA"/>
</dbReference>
<comment type="caution">
    <text evidence="2">The sequence shown here is derived from an EMBL/GenBank/DDBJ whole genome shotgun (WGS) entry which is preliminary data.</text>
</comment>
<dbReference type="Pfam" id="PF08858">
    <property type="entry name" value="IDEAL"/>
    <property type="match status" value="1"/>
</dbReference>